<dbReference type="InterPro" id="IPR003789">
    <property type="entry name" value="Asn/Gln_tRNA_amidoTrase-B-like"/>
</dbReference>
<dbReference type="Pfam" id="PF02934">
    <property type="entry name" value="GatB_N"/>
    <property type="match status" value="1"/>
</dbReference>
<dbReference type="EMBL" id="LR214971">
    <property type="protein sequence ID" value="VEU61168.1"/>
    <property type="molecule type" value="Genomic_DNA"/>
</dbReference>
<dbReference type="InterPro" id="IPR017959">
    <property type="entry name" value="Asn/Gln-tRNA_amidoTrfase_suB/E"/>
</dbReference>
<dbReference type="InterPro" id="IPR023168">
    <property type="entry name" value="GatB_Yqey_C_2"/>
</dbReference>
<dbReference type="Proteomes" id="UP000289629">
    <property type="component" value="Chromosome"/>
</dbReference>
<dbReference type="Pfam" id="PF02637">
    <property type="entry name" value="GatB_Yqey"/>
    <property type="match status" value="1"/>
</dbReference>
<dbReference type="InterPro" id="IPR017958">
    <property type="entry name" value="Gln-tRNA_amidoTrfase_suB_CS"/>
</dbReference>
<proteinExistence type="inferred from homology"/>
<evidence type="ECO:0000256" key="8">
    <source>
        <dbReference type="ARBA" id="ARBA00047380"/>
    </source>
</evidence>
<evidence type="ECO:0000256" key="3">
    <source>
        <dbReference type="ARBA" id="ARBA00022598"/>
    </source>
</evidence>
<dbReference type="PROSITE" id="PS01234">
    <property type="entry name" value="GATB"/>
    <property type="match status" value="1"/>
</dbReference>
<accession>A0AAJ5TCD1</accession>
<reference evidence="12 13" key="1">
    <citation type="submission" date="2019-01" db="EMBL/GenBank/DDBJ databases">
        <authorList>
            <consortium name="Pathogen Informatics"/>
        </authorList>
    </citation>
    <scope>NUCLEOTIDE SEQUENCE [LARGE SCALE GENOMIC DNA]</scope>
    <source>
        <strain evidence="12 13">NCTC10125</strain>
    </source>
</reference>
<evidence type="ECO:0000256" key="2">
    <source>
        <dbReference type="ARBA" id="ARBA00011123"/>
    </source>
</evidence>
<comment type="similarity">
    <text evidence="1 10">Belongs to the GatB/GatE family. GatB subfamily.</text>
</comment>
<feature type="domain" description="Asn/Gln amidotransferase" evidence="11">
    <location>
        <begin position="317"/>
        <end position="463"/>
    </location>
</feature>
<dbReference type="InterPro" id="IPR018027">
    <property type="entry name" value="Asn/Gln_amidotransferase"/>
</dbReference>
<dbReference type="GO" id="GO:0070681">
    <property type="term" value="P:glutaminyl-tRNAGln biosynthesis via transamidation"/>
    <property type="evidence" value="ECO:0007669"/>
    <property type="project" value="TreeGrafter"/>
</dbReference>
<dbReference type="HAMAP" id="MF_00121">
    <property type="entry name" value="GatB"/>
    <property type="match status" value="1"/>
</dbReference>
<comment type="function">
    <text evidence="7 10">Allows the formation of correctly charged Asn-tRNA(Asn) or Gln-tRNA(Gln) through the transamidation of misacylated Asp-tRNA(Asn) or Glu-tRNA(Gln) in organisms which lack either or both of asparaginyl-tRNA or glutaminyl-tRNA synthetases. The reaction takes place in the presence of glutamine and ATP through an activated phospho-Asp-tRNA(Asn) or phospho-Glu-tRNA(Gln).</text>
</comment>
<dbReference type="SUPFAM" id="SSF89095">
    <property type="entry name" value="GatB/YqeY motif"/>
    <property type="match status" value="1"/>
</dbReference>
<evidence type="ECO:0000256" key="7">
    <source>
        <dbReference type="ARBA" id="ARBA00024799"/>
    </source>
</evidence>
<comment type="subunit">
    <text evidence="2 10">Heterotrimer of A, B and C subunits.</text>
</comment>
<evidence type="ECO:0000256" key="4">
    <source>
        <dbReference type="ARBA" id="ARBA00022741"/>
    </source>
</evidence>
<protein>
    <recommendedName>
        <fullName evidence="10">Aspartyl/glutamyl-tRNA(Asn/Gln) amidotransferase subunit B</fullName>
        <shortName evidence="10">Asp/Glu-ADT subunit B</shortName>
        <ecNumber evidence="10">6.3.5.-</ecNumber>
    </recommendedName>
</protein>
<evidence type="ECO:0000256" key="5">
    <source>
        <dbReference type="ARBA" id="ARBA00022840"/>
    </source>
</evidence>
<evidence type="ECO:0000313" key="13">
    <source>
        <dbReference type="Proteomes" id="UP000289629"/>
    </source>
</evidence>
<dbReference type="GO" id="GO:0006412">
    <property type="term" value="P:translation"/>
    <property type="evidence" value="ECO:0007669"/>
    <property type="project" value="UniProtKB-UniRule"/>
</dbReference>
<dbReference type="PANTHER" id="PTHR11659">
    <property type="entry name" value="GLUTAMYL-TRNA GLN AMIDOTRANSFERASE SUBUNIT B MITOCHONDRIAL AND PROKARYOTIC PET112-RELATED"/>
    <property type="match status" value="1"/>
</dbReference>
<evidence type="ECO:0000256" key="9">
    <source>
        <dbReference type="ARBA" id="ARBA00047913"/>
    </source>
</evidence>
<gene>
    <name evidence="12" type="primary">MCYN0324</name>
    <name evidence="10" type="synonym">gatB</name>
    <name evidence="12" type="ORF">NCTC10125_00018</name>
</gene>
<dbReference type="AlphaFoldDB" id="A0AAJ5TCD1"/>
<keyword evidence="5 10" id="KW-0067">ATP-binding</keyword>
<organism evidence="12 13">
    <name type="scientific">Mesomycoplasma dispar</name>
    <dbReference type="NCBI Taxonomy" id="86660"/>
    <lineage>
        <taxon>Bacteria</taxon>
        <taxon>Bacillati</taxon>
        <taxon>Mycoplasmatota</taxon>
        <taxon>Mycoplasmoidales</taxon>
        <taxon>Metamycoplasmataceae</taxon>
        <taxon>Mesomycoplasma</taxon>
    </lineage>
</organism>
<comment type="catalytic activity">
    <reaction evidence="9 10">
        <text>L-glutamyl-tRNA(Gln) + L-glutamine + ATP + H2O = L-glutaminyl-tRNA(Gln) + L-glutamate + ADP + phosphate + H(+)</text>
        <dbReference type="Rhea" id="RHEA:17521"/>
        <dbReference type="Rhea" id="RHEA-COMP:9681"/>
        <dbReference type="Rhea" id="RHEA-COMP:9684"/>
        <dbReference type="ChEBI" id="CHEBI:15377"/>
        <dbReference type="ChEBI" id="CHEBI:15378"/>
        <dbReference type="ChEBI" id="CHEBI:29985"/>
        <dbReference type="ChEBI" id="CHEBI:30616"/>
        <dbReference type="ChEBI" id="CHEBI:43474"/>
        <dbReference type="ChEBI" id="CHEBI:58359"/>
        <dbReference type="ChEBI" id="CHEBI:78520"/>
        <dbReference type="ChEBI" id="CHEBI:78521"/>
        <dbReference type="ChEBI" id="CHEBI:456216"/>
    </reaction>
</comment>
<dbReference type="NCBIfam" id="TIGR00133">
    <property type="entry name" value="gatB"/>
    <property type="match status" value="1"/>
</dbReference>
<evidence type="ECO:0000313" key="12">
    <source>
        <dbReference type="EMBL" id="VEU61168.1"/>
    </source>
</evidence>
<dbReference type="InterPro" id="IPR014746">
    <property type="entry name" value="Gln_synth/guanido_kin_cat_dom"/>
</dbReference>
<evidence type="ECO:0000259" key="11">
    <source>
        <dbReference type="SMART" id="SM00845"/>
    </source>
</evidence>
<keyword evidence="3 10" id="KW-0436">Ligase</keyword>
<dbReference type="PANTHER" id="PTHR11659:SF0">
    <property type="entry name" value="GLUTAMYL-TRNA(GLN) AMIDOTRANSFERASE SUBUNIT B, MITOCHONDRIAL"/>
    <property type="match status" value="1"/>
</dbReference>
<name>A0AAJ5TCD1_9BACT</name>
<comment type="catalytic activity">
    <reaction evidence="8 10">
        <text>L-aspartyl-tRNA(Asn) + L-glutamine + ATP + H2O = L-asparaginyl-tRNA(Asn) + L-glutamate + ADP + phosphate + 2 H(+)</text>
        <dbReference type="Rhea" id="RHEA:14513"/>
        <dbReference type="Rhea" id="RHEA-COMP:9674"/>
        <dbReference type="Rhea" id="RHEA-COMP:9677"/>
        <dbReference type="ChEBI" id="CHEBI:15377"/>
        <dbReference type="ChEBI" id="CHEBI:15378"/>
        <dbReference type="ChEBI" id="CHEBI:29985"/>
        <dbReference type="ChEBI" id="CHEBI:30616"/>
        <dbReference type="ChEBI" id="CHEBI:43474"/>
        <dbReference type="ChEBI" id="CHEBI:58359"/>
        <dbReference type="ChEBI" id="CHEBI:78515"/>
        <dbReference type="ChEBI" id="CHEBI:78516"/>
        <dbReference type="ChEBI" id="CHEBI:456216"/>
    </reaction>
</comment>
<dbReference type="SMART" id="SM00845">
    <property type="entry name" value="GatB_Yqey"/>
    <property type="match status" value="1"/>
</dbReference>
<evidence type="ECO:0000256" key="1">
    <source>
        <dbReference type="ARBA" id="ARBA00005306"/>
    </source>
</evidence>
<dbReference type="NCBIfam" id="NF004012">
    <property type="entry name" value="PRK05477.1-2"/>
    <property type="match status" value="1"/>
</dbReference>
<evidence type="ECO:0000256" key="6">
    <source>
        <dbReference type="ARBA" id="ARBA00022917"/>
    </source>
</evidence>
<keyword evidence="4 10" id="KW-0547">Nucleotide-binding</keyword>
<dbReference type="InterPro" id="IPR006075">
    <property type="entry name" value="Asn/Gln-tRNA_Trfase_suB/E_cat"/>
</dbReference>
<evidence type="ECO:0000256" key="10">
    <source>
        <dbReference type="HAMAP-Rule" id="MF_00121"/>
    </source>
</evidence>
<dbReference type="Gene3D" id="1.10.10.410">
    <property type="match status" value="1"/>
</dbReference>
<dbReference type="EC" id="6.3.5.-" evidence="10"/>
<dbReference type="InterPro" id="IPR004413">
    <property type="entry name" value="GatB"/>
</dbReference>
<dbReference type="SUPFAM" id="SSF55931">
    <property type="entry name" value="Glutamine synthetase/guanido kinase"/>
    <property type="match status" value="1"/>
</dbReference>
<keyword evidence="6 10" id="KW-0648">Protein biosynthesis</keyword>
<dbReference type="GO" id="GO:0005524">
    <property type="term" value="F:ATP binding"/>
    <property type="evidence" value="ECO:0007669"/>
    <property type="project" value="UniProtKB-KW"/>
</dbReference>
<dbReference type="GO" id="GO:0050567">
    <property type="term" value="F:glutaminyl-tRNA synthase (glutamine-hydrolyzing) activity"/>
    <property type="evidence" value="ECO:0007669"/>
    <property type="project" value="UniProtKB-UniRule"/>
</dbReference>
<sequence>MLNSKYLITIGVEIHLELNTKAKMFSNSPNLRGNSNSFFNLFDLAYLGTLPKINKLAVEKAIILAKALKMEISPILAFDRKNYFYPDLPKGFQISQQFHPIGKNGTLNVEDSVIAIERIHLEEDTAKQIHKDEQTFFDYNRCGAPLIEIVTKPVLDSAKKAAKYVDEIRKLSLFLGISDAKLENGSLRADINISVRDKNQVEFNPKVEIKNINSISNIQKATELEIQDQIDIYEKGGKVEQVTKKFNDKLIKNQILRSKSDAIDYKYFPEPNLPYIELKQDFVDKIQVPLVPLEIEKMLEKQGVSTFYINQILNNFEYWTFLKSSNPENWHLSVKLFFSEIVPIINKLGIQNLSINFEFFGLLVKKHLLNEISNSEFRQIIEIKQKSKNLDLDSVLKLVSENKLSDTEVKQFLVEIVKQETVQIKKNKQNKDKLFKFLIGKIIQKTKGNADPKKVSEILKDWLDNFNEKN</sequence>